<gene>
    <name evidence="1" type="ORF">ACFPFM_11015</name>
</gene>
<protein>
    <submittedName>
        <fullName evidence="1">Uncharacterized protein</fullName>
    </submittedName>
</protein>
<proteinExistence type="predicted"/>
<sequence length="160" mass="18037">MTATHDSPATSQDQAEVGRWVDYHGSLDDHWGRYRITFLSDTADGLRYELVDDHDYIALTHVRRMSFTLIPDGPPHRVHNLHERLATVRAAAHHQYGDTLPELLVNSLFKVPEVVAANRHAEAEHYLLSLEATVGCITSEQFQQRAQAVVITVGDDSWTP</sequence>
<reference evidence="2" key="1">
    <citation type="journal article" date="2019" name="Int. J. Syst. Evol. Microbiol.">
        <title>The Global Catalogue of Microorganisms (GCM) 10K type strain sequencing project: providing services to taxonomists for standard genome sequencing and annotation.</title>
        <authorList>
            <consortium name="The Broad Institute Genomics Platform"/>
            <consortium name="The Broad Institute Genome Sequencing Center for Infectious Disease"/>
            <person name="Wu L."/>
            <person name="Ma J."/>
        </authorList>
    </citation>
    <scope>NUCLEOTIDE SEQUENCE [LARGE SCALE GENOMIC DNA]</scope>
    <source>
        <strain evidence="2">KCTC 12848</strain>
    </source>
</reference>
<evidence type="ECO:0000313" key="2">
    <source>
        <dbReference type="Proteomes" id="UP001595833"/>
    </source>
</evidence>
<comment type="caution">
    <text evidence="1">The sequence shown here is derived from an EMBL/GenBank/DDBJ whole genome shotgun (WGS) entry which is preliminary data.</text>
</comment>
<organism evidence="1 2">
    <name type="scientific">Saccharothrix xinjiangensis</name>
    <dbReference type="NCBI Taxonomy" id="204798"/>
    <lineage>
        <taxon>Bacteria</taxon>
        <taxon>Bacillati</taxon>
        <taxon>Actinomycetota</taxon>
        <taxon>Actinomycetes</taxon>
        <taxon>Pseudonocardiales</taxon>
        <taxon>Pseudonocardiaceae</taxon>
        <taxon>Saccharothrix</taxon>
    </lineage>
</organism>
<dbReference type="EMBL" id="JBHSJB010000010">
    <property type="protein sequence ID" value="MFC5054287.1"/>
    <property type="molecule type" value="Genomic_DNA"/>
</dbReference>
<dbReference type="Proteomes" id="UP001595833">
    <property type="component" value="Unassembled WGS sequence"/>
</dbReference>
<name>A0ABV9XYJ9_9PSEU</name>
<dbReference type="RefSeq" id="WP_344041552.1">
    <property type="nucleotide sequence ID" value="NZ_BAAAKE010000029.1"/>
</dbReference>
<evidence type="ECO:0000313" key="1">
    <source>
        <dbReference type="EMBL" id="MFC5054287.1"/>
    </source>
</evidence>
<keyword evidence="2" id="KW-1185">Reference proteome</keyword>
<accession>A0ABV9XYJ9</accession>